<keyword evidence="2" id="KW-1185">Reference proteome</keyword>
<dbReference type="AlphaFoldDB" id="A0AAV4YDW6"/>
<evidence type="ECO:0000313" key="1">
    <source>
        <dbReference type="EMBL" id="GIZ05250.1"/>
    </source>
</evidence>
<dbReference type="EMBL" id="BPLR01019251">
    <property type="protein sequence ID" value="GIZ05250.1"/>
    <property type="molecule type" value="Genomic_DNA"/>
</dbReference>
<sequence length="106" mass="12501">MANDLRFPQRMDDENLIEDNVPSDVLLQFGINPIEFYTEGNMNSEKSSKNDDVPRMNKRYETLLDTFNRMRSEKKFDPWNTHNTMHFGKKKVILGVHIIPCILEKV</sequence>
<dbReference type="Proteomes" id="UP001054945">
    <property type="component" value="Unassembled WGS sequence"/>
</dbReference>
<comment type="caution">
    <text evidence="1">The sequence shown here is derived from an EMBL/GenBank/DDBJ whole genome shotgun (WGS) entry which is preliminary data.</text>
</comment>
<evidence type="ECO:0000313" key="2">
    <source>
        <dbReference type="Proteomes" id="UP001054945"/>
    </source>
</evidence>
<proteinExistence type="predicted"/>
<organism evidence="1 2">
    <name type="scientific">Caerostris extrusa</name>
    <name type="common">Bark spider</name>
    <name type="synonym">Caerostris bankana</name>
    <dbReference type="NCBI Taxonomy" id="172846"/>
    <lineage>
        <taxon>Eukaryota</taxon>
        <taxon>Metazoa</taxon>
        <taxon>Ecdysozoa</taxon>
        <taxon>Arthropoda</taxon>
        <taxon>Chelicerata</taxon>
        <taxon>Arachnida</taxon>
        <taxon>Araneae</taxon>
        <taxon>Araneomorphae</taxon>
        <taxon>Entelegynae</taxon>
        <taxon>Araneoidea</taxon>
        <taxon>Araneidae</taxon>
        <taxon>Caerostris</taxon>
    </lineage>
</organism>
<accession>A0AAV4YDW6</accession>
<name>A0AAV4YDW6_CAEEX</name>
<reference evidence="1 2" key="1">
    <citation type="submission" date="2021-06" db="EMBL/GenBank/DDBJ databases">
        <title>Caerostris extrusa draft genome.</title>
        <authorList>
            <person name="Kono N."/>
            <person name="Arakawa K."/>
        </authorList>
    </citation>
    <scope>NUCLEOTIDE SEQUENCE [LARGE SCALE GENOMIC DNA]</scope>
</reference>
<protein>
    <submittedName>
        <fullName evidence="1">Uncharacterized protein</fullName>
    </submittedName>
</protein>
<gene>
    <name evidence="1" type="ORF">CEXT_471231</name>
</gene>